<gene>
    <name evidence="1" type="ORF">F4821DRAFT_210464</name>
</gene>
<evidence type="ECO:0000313" key="1">
    <source>
        <dbReference type="EMBL" id="KAI6091020.1"/>
    </source>
</evidence>
<protein>
    <submittedName>
        <fullName evidence="1">Uncharacterized protein</fullName>
    </submittedName>
</protein>
<comment type="caution">
    <text evidence="1">The sequence shown here is derived from an EMBL/GenBank/DDBJ whole genome shotgun (WGS) entry which is preliminary data.</text>
</comment>
<proteinExistence type="predicted"/>
<keyword evidence="2" id="KW-1185">Reference proteome</keyword>
<organism evidence="1 2">
    <name type="scientific">Hypoxylon rubiginosum</name>
    <dbReference type="NCBI Taxonomy" id="110542"/>
    <lineage>
        <taxon>Eukaryota</taxon>
        <taxon>Fungi</taxon>
        <taxon>Dikarya</taxon>
        <taxon>Ascomycota</taxon>
        <taxon>Pezizomycotina</taxon>
        <taxon>Sordariomycetes</taxon>
        <taxon>Xylariomycetidae</taxon>
        <taxon>Xylariales</taxon>
        <taxon>Hypoxylaceae</taxon>
        <taxon>Hypoxylon</taxon>
    </lineage>
</organism>
<sequence>MDFAPPPHISRSDLVKSHSENPFVNIPPHSKPKFQLLDTYPKMRSELIVASSELNLLITDTLAFLLCIIQQDENPLPPDLALNITPVVGTTIEVTSLPVATWDSVRRRLDHIYRRLSACSKEFNYERLRIFDDNAIISVIDGFFNSLKAIAHRLTHMVNLEDSGSQVVVDEVLRQITSDLQQRLNESNEEGSEAYDYCPQCNMIDDSPISSSSEIHRADYMDQLEELVVNLEQDSEPLQLALIRRDWQKRAVLSDRSATRKSAIFQQENRESYHKKATLKSNAAPSQGISPTGEADSNHQNYTPAKLRRLRSLSQSGSHGLQKRFTRNKRYTLKSTLLDGHMKNIDHTANWIKEQWQHRKDAIHSIDIPSSSSIGVLLTTDPSIIAPRNLSIELEQLKKSITDHEGLPPANESLRSKLDRLKLNLTSCNLPQDIVTTLIAAMPTNEGPLALFSPASRFTKPLRELHAARSLLQSTPKWEVHSKGAHDELIRIIFDQVQEDLIERIILSVSNISTKLSTYLNNGDVSLHLRIPANALKRSVLQLSRVQLSDRLMPLWSGLIPLFQSLATEYAFLSRYLKKSLYGNATATTLLKDQGLDDISPLPPIYFIIYAVEEQGDMSHQQDDIDSSFPFSLRSDPNISRELKKGSTTKLLRY</sequence>
<dbReference type="Proteomes" id="UP001497680">
    <property type="component" value="Unassembled WGS sequence"/>
</dbReference>
<accession>A0ACC0DE39</accession>
<reference evidence="1 2" key="1">
    <citation type="journal article" date="2022" name="New Phytol.">
        <title>Ecological generalism drives hyperdiversity of secondary metabolite gene clusters in xylarialean endophytes.</title>
        <authorList>
            <person name="Franco M.E.E."/>
            <person name="Wisecaver J.H."/>
            <person name="Arnold A.E."/>
            <person name="Ju Y.M."/>
            <person name="Slot J.C."/>
            <person name="Ahrendt S."/>
            <person name="Moore L.P."/>
            <person name="Eastman K.E."/>
            <person name="Scott K."/>
            <person name="Konkel Z."/>
            <person name="Mondo S.J."/>
            <person name="Kuo A."/>
            <person name="Hayes R.D."/>
            <person name="Haridas S."/>
            <person name="Andreopoulos B."/>
            <person name="Riley R."/>
            <person name="LaButti K."/>
            <person name="Pangilinan J."/>
            <person name="Lipzen A."/>
            <person name="Amirebrahimi M."/>
            <person name="Yan J."/>
            <person name="Adam C."/>
            <person name="Keymanesh K."/>
            <person name="Ng V."/>
            <person name="Louie K."/>
            <person name="Northen T."/>
            <person name="Drula E."/>
            <person name="Henrissat B."/>
            <person name="Hsieh H.M."/>
            <person name="Youens-Clark K."/>
            <person name="Lutzoni F."/>
            <person name="Miadlikowska J."/>
            <person name="Eastwood D.C."/>
            <person name="Hamelin R.C."/>
            <person name="Grigoriev I.V."/>
            <person name="U'Ren J.M."/>
        </authorList>
    </citation>
    <scope>NUCLEOTIDE SEQUENCE [LARGE SCALE GENOMIC DNA]</scope>
    <source>
        <strain evidence="1 2">ER1909</strain>
    </source>
</reference>
<dbReference type="EMBL" id="MU394288">
    <property type="protein sequence ID" value="KAI6091020.1"/>
    <property type="molecule type" value="Genomic_DNA"/>
</dbReference>
<evidence type="ECO:0000313" key="2">
    <source>
        <dbReference type="Proteomes" id="UP001497680"/>
    </source>
</evidence>
<name>A0ACC0DE39_9PEZI</name>